<sequence>KLLKCLDQSESSENNLSINTPNVEYSTEELRNNVTEKQNFEQNLERSQNLKFYSAKSYAKYKRLIDLNPEFSSKSSIPVLIQKTVANDSEKYPKSRIKNLFHPEKDYLKNIMIHKSVSSDVPESSSDSWQSDPKNNLKYFEKKMATKQNSRLLTESKSSIPRWVKAPCHKKIIQQS</sequence>
<evidence type="ECO:0008006" key="3">
    <source>
        <dbReference type="Google" id="ProtNLM"/>
    </source>
</evidence>
<dbReference type="AlphaFoldDB" id="A0AAV4TZP1"/>
<proteinExistence type="predicted"/>
<gene>
    <name evidence="1" type="ORF">CDAR_94441</name>
</gene>
<comment type="caution">
    <text evidence="1">The sequence shown here is derived from an EMBL/GenBank/DDBJ whole genome shotgun (WGS) entry which is preliminary data.</text>
</comment>
<protein>
    <recommendedName>
        <fullName evidence="3">Exophilin 5</fullName>
    </recommendedName>
</protein>
<reference evidence="1 2" key="1">
    <citation type="submission" date="2021-06" db="EMBL/GenBank/DDBJ databases">
        <title>Caerostris darwini draft genome.</title>
        <authorList>
            <person name="Kono N."/>
            <person name="Arakawa K."/>
        </authorList>
    </citation>
    <scope>NUCLEOTIDE SEQUENCE [LARGE SCALE GENOMIC DNA]</scope>
</reference>
<dbReference type="Proteomes" id="UP001054837">
    <property type="component" value="Unassembled WGS sequence"/>
</dbReference>
<name>A0AAV4TZP1_9ARAC</name>
<feature type="non-terminal residue" evidence="1">
    <location>
        <position position="1"/>
    </location>
</feature>
<evidence type="ECO:0000313" key="2">
    <source>
        <dbReference type="Proteomes" id="UP001054837"/>
    </source>
</evidence>
<dbReference type="EMBL" id="BPLQ01010470">
    <property type="protein sequence ID" value="GIY50892.1"/>
    <property type="molecule type" value="Genomic_DNA"/>
</dbReference>
<accession>A0AAV4TZP1</accession>
<organism evidence="1 2">
    <name type="scientific">Caerostris darwini</name>
    <dbReference type="NCBI Taxonomy" id="1538125"/>
    <lineage>
        <taxon>Eukaryota</taxon>
        <taxon>Metazoa</taxon>
        <taxon>Ecdysozoa</taxon>
        <taxon>Arthropoda</taxon>
        <taxon>Chelicerata</taxon>
        <taxon>Arachnida</taxon>
        <taxon>Araneae</taxon>
        <taxon>Araneomorphae</taxon>
        <taxon>Entelegynae</taxon>
        <taxon>Araneoidea</taxon>
        <taxon>Araneidae</taxon>
        <taxon>Caerostris</taxon>
    </lineage>
</organism>
<evidence type="ECO:0000313" key="1">
    <source>
        <dbReference type="EMBL" id="GIY50892.1"/>
    </source>
</evidence>
<keyword evidence="2" id="KW-1185">Reference proteome</keyword>